<dbReference type="Proteomes" id="UP001081283">
    <property type="component" value="Unassembled WGS sequence"/>
</dbReference>
<gene>
    <name evidence="2" type="ORF">OEG82_21785</name>
</gene>
<sequence>MSDADIVVIGAGLAGLTLARQLANAGRTVVIVEKSKSPGGRLSTRRSAHGAFDHGAQYLTCRTPEFTGLINQLSQTGDMAKWQPGGKDRSGDWWVGQPSMSALGKALARPLDIRFKTRAMRIEKQTGHCLVHAETEGGSPVIFSASRVIAAIPAPQAFVLLGPLDPAFSPLNQVGMAPCWTAMLAFEAPLPGVPDLLRGRDGSILSLIVRNGTKPGRSGETFVLHATPQWSRAQMQAGPDSVRSAMLEAMRIETGLGADLPTPVHFETHRWLHALVEKPLGKPFIGNADDTLFACGDWCIAARAESAHQSGLALAHHIISL</sequence>
<dbReference type="InterPro" id="IPR002937">
    <property type="entry name" value="Amino_oxidase"/>
</dbReference>
<dbReference type="RefSeq" id="WP_267614433.1">
    <property type="nucleotide sequence ID" value="NZ_JAOVZQ010000001.1"/>
</dbReference>
<evidence type="ECO:0000313" key="3">
    <source>
        <dbReference type="Proteomes" id="UP001081283"/>
    </source>
</evidence>
<dbReference type="EMBL" id="JAOVZQ010000001">
    <property type="protein sequence ID" value="MCY0096622.1"/>
    <property type="molecule type" value="Genomic_DNA"/>
</dbReference>
<reference evidence="2" key="1">
    <citation type="submission" date="2022-10" db="EMBL/GenBank/DDBJ databases">
        <title>Hoeflea sp. J2-29, isolated from marine algae.</title>
        <authorList>
            <person name="Kristyanto S."/>
            <person name="Kim J.M."/>
            <person name="Jeon C.O."/>
        </authorList>
    </citation>
    <scope>NUCLEOTIDE SEQUENCE</scope>
    <source>
        <strain evidence="2">J2-29</strain>
    </source>
</reference>
<feature type="domain" description="Amine oxidase" evidence="1">
    <location>
        <begin position="89"/>
        <end position="318"/>
    </location>
</feature>
<dbReference type="InterPro" id="IPR036188">
    <property type="entry name" value="FAD/NAD-bd_sf"/>
</dbReference>
<accession>A0ABT3YL68</accession>
<proteinExistence type="predicted"/>
<keyword evidence="3" id="KW-1185">Reference proteome</keyword>
<evidence type="ECO:0000259" key="1">
    <source>
        <dbReference type="Pfam" id="PF01593"/>
    </source>
</evidence>
<dbReference type="Gene3D" id="3.50.50.60">
    <property type="entry name" value="FAD/NAD(P)-binding domain"/>
    <property type="match status" value="1"/>
</dbReference>
<dbReference type="Gene3D" id="3.90.660.10">
    <property type="match status" value="1"/>
</dbReference>
<dbReference type="Pfam" id="PF01593">
    <property type="entry name" value="Amino_oxidase"/>
    <property type="match status" value="1"/>
</dbReference>
<protein>
    <submittedName>
        <fullName evidence="2">FAD-dependent oxidoreductase</fullName>
    </submittedName>
</protein>
<comment type="caution">
    <text evidence="2">The sequence shown here is derived from an EMBL/GenBank/DDBJ whole genome shotgun (WGS) entry which is preliminary data.</text>
</comment>
<name>A0ABT3YL68_9HYPH</name>
<dbReference type="SUPFAM" id="SSF51905">
    <property type="entry name" value="FAD/NAD(P)-binding domain"/>
    <property type="match status" value="1"/>
</dbReference>
<dbReference type="Pfam" id="PF13450">
    <property type="entry name" value="NAD_binding_8"/>
    <property type="match status" value="1"/>
</dbReference>
<evidence type="ECO:0000313" key="2">
    <source>
        <dbReference type="EMBL" id="MCY0096622.1"/>
    </source>
</evidence>
<dbReference type="PANTHER" id="PTHR16128">
    <property type="entry name" value="FAD/NAD(P)-BINDING OXIDOREDUCTASE FAMILY PROTEIN"/>
    <property type="match status" value="1"/>
</dbReference>
<organism evidence="2 3">
    <name type="scientific">Hoeflea ulvae</name>
    <dbReference type="NCBI Taxonomy" id="2983764"/>
    <lineage>
        <taxon>Bacteria</taxon>
        <taxon>Pseudomonadati</taxon>
        <taxon>Pseudomonadota</taxon>
        <taxon>Alphaproteobacteria</taxon>
        <taxon>Hyphomicrobiales</taxon>
        <taxon>Rhizobiaceae</taxon>
        <taxon>Hoeflea</taxon>
    </lineage>
</organism>
<dbReference type="PANTHER" id="PTHR16128:SF5">
    <property type="entry name" value="FAD_NAD(P)-BINDING OXIDOREDUCTASE FAMILY PROTEIN"/>
    <property type="match status" value="1"/>
</dbReference>